<protein>
    <recommendedName>
        <fullName evidence="7">Bicarbonate transporter-like transmembrane domain-containing protein</fullName>
    </recommendedName>
</protein>
<dbReference type="InterPro" id="IPR011531">
    <property type="entry name" value="HCO3_transpt-like_TM_dom"/>
</dbReference>
<dbReference type="Proteomes" id="UP001374535">
    <property type="component" value="Chromosome 11"/>
</dbReference>
<feature type="transmembrane region" description="Helical" evidence="6">
    <location>
        <begin position="235"/>
        <end position="254"/>
    </location>
</feature>
<organism evidence="8 9">
    <name type="scientific">Vigna mungo</name>
    <name type="common">Black gram</name>
    <name type="synonym">Phaseolus mungo</name>
    <dbReference type="NCBI Taxonomy" id="3915"/>
    <lineage>
        <taxon>Eukaryota</taxon>
        <taxon>Viridiplantae</taxon>
        <taxon>Streptophyta</taxon>
        <taxon>Embryophyta</taxon>
        <taxon>Tracheophyta</taxon>
        <taxon>Spermatophyta</taxon>
        <taxon>Magnoliopsida</taxon>
        <taxon>eudicotyledons</taxon>
        <taxon>Gunneridae</taxon>
        <taxon>Pentapetalae</taxon>
        <taxon>rosids</taxon>
        <taxon>fabids</taxon>
        <taxon>Fabales</taxon>
        <taxon>Fabaceae</taxon>
        <taxon>Papilionoideae</taxon>
        <taxon>50 kb inversion clade</taxon>
        <taxon>NPAAA clade</taxon>
        <taxon>indigoferoid/millettioid clade</taxon>
        <taxon>Phaseoleae</taxon>
        <taxon>Vigna</taxon>
    </lineage>
</organism>
<dbReference type="GO" id="GO:0006820">
    <property type="term" value="P:monoatomic anion transport"/>
    <property type="evidence" value="ECO:0007669"/>
    <property type="project" value="InterPro"/>
</dbReference>
<evidence type="ECO:0000259" key="7">
    <source>
        <dbReference type="Pfam" id="PF00955"/>
    </source>
</evidence>
<keyword evidence="9" id="KW-1185">Reference proteome</keyword>
<feature type="transmembrane region" description="Helical" evidence="6">
    <location>
        <begin position="436"/>
        <end position="462"/>
    </location>
</feature>
<evidence type="ECO:0000256" key="3">
    <source>
        <dbReference type="ARBA" id="ARBA00022692"/>
    </source>
</evidence>
<feature type="domain" description="Bicarbonate transporter-like transmembrane" evidence="7">
    <location>
        <begin position="89"/>
        <end position="139"/>
    </location>
</feature>
<feature type="transmembrane region" description="Helical" evidence="6">
    <location>
        <begin position="314"/>
        <end position="334"/>
    </location>
</feature>
<evidence type="ECO:0000256" key="4">
    <source>
        <dbReference type="ARBA" id="ARBA00022989"/>
    </source>
</evidence>
<evidence type="ECO:0000256" key="5">
    <source>
        <dbReference type="ARBA" id="ARBA00023136"/>
    </source>
</evidence>
<evidence type="ECO:0000313" key="9">
    <source>
        <dbReference type="Proteomes" id="UP001374535"/>
    </source>
</evidence>
<feature type="transmembrane region" description="Helical" evidence="6">
    <location>
        <begin position="32"/>
        <end position="51"/>
    </location>
</feature>
<name>A0AAQ3RD48_VIGMU</name>
<dbReference type="Gene3D" id="1.10.287.570">
    <property type="entry name" value="Helical hairpin bin"/>
    <property type="match status" value="1"/>
</dbReference>
<dbReference type="GO" id="GO:0005886">
    <property type="term" value="C:plasma membrane"/>
    <property type="evidence" value="ECO:0007669"/>
    <property type="project" value="TreeGrafter"/>
</dbReference>
<proteinExistence type="inferred from homology"/>
<comment type="similarity">
    <text evidence="2">Belongs to the anion exchanger (TC 2.A.31.3) family.</text>
</comment>
<evidence type="ECO:0000313" key="8">
    <source>
        <dbReference type="EMBL" id="WVY91173.1"/>
    </source>
</evidence>
<evidence type="ECO:0000256" key="2">
    <source>
        <dbReference type="ARBA" id="ARBA00006262"/>
    </source>
</evidence>
<keyword evidence="3 6" id="KW-0812">Transmembrane</keyword>
<gene>
    <name evidence="8" type="ORF">V8G54_036687</name>
</gene>
<dbReference type="Pfam" id="PF00955">
    <property type="entry name" value="HCO3_cotransp"/>
    <property type="match status" value="4"/>
</dbReference>
<keyword evidence="4 6" id="KW-1133">Transmembrane helix</keyword>
<accession>A0AAQ3RD48</accession>
<dbReference type="EMBL" id="CP144690">
    <property type="protein sequence ID" value="WVY91173.1"/>
    <property type="molecule type" value="Genomic_DNA"/>
</dbReference>
<keyword evidence="5 6" id="KW-0472">Membrane</keyword>
<dbReference type="PANTHER" id="PTHR11453">
    <property type="entry name" value="ANION EXCHANGE PROTEIN"/>
    <property type="match status" value="1"/>
</dbReference>
<feature type="transmembrane region" description="Helical" evidence="6">
    <location>
        <begin position="274"/>
        <end position="293"/>
    </location>
</feature>
<evidence type="ECO:0000256" key="1">
    <source>
        <dbReference type="ARBA" id="ARBA00004141"/>
    </source>
</evidence>
<reference evidence="8 9" key="1">
    <citation type="journal article" date="2023" name="Life. Sci Alliance">
        <title>Evolutionary insights into 3D genome organization and epigenetic landscape of Vigna mungo.</title>
        <authorList>
            <person name="Junaid A."/>
            <person name="Singh B."/>
            <person name="Bhatia S."/>
        </authorList>
    </citation>
    <scope>NUCLEOTIDE SEQUENCE [LARGE SCALE GENOMIC DNA]</scope>
    <source>
        <strain evidence="8">Urdbean</strain>
    </source>
</reference>
<dbReference type="GO" id="GO:0005452">
    <property type="term" value="F:solute:inorganic anion antiporter activity"/>
    <property type="evidence" value="ECO:0007669"/>
    <property type="project" value="InterPro"/>
</dbReference>
<dbReference type="PANTHER" id="PTHR11453:SF131">
    <property type="entry name" value="BORON TRANSPORTER 7-RELATED"/>
    <property type="match status" value="1"/>
</dbReference>
<feature type="domain" description="Bicarbonate transporter-like transmembrane" evidence="7">
    <location>
        <begin position="3"/>
        <end position="68"/>
    </location>
</feature>
<feature type="domain" description="Bicarbonate transporter-like transmembrane" evidence="7">
    <location>
        <begin position="423"/>
        <end position="564"/>
    </location>
</feature>
<feature type="transmembrane region" description="Helical" evidence="6">
    <location>
        <begin position="526"/>
        <end position="544"/>
    </location>
</feature>
<sequence>MEPFEGVIKDFKGRAAFYKHDWTSALCSGIKILAPTFYIFFASALPVIAFGEQLNRDTGKTFLQQSVVTFSGQCYAFCSITKYPYHVFTGGSLSTVETLASTAICGIIHSIVGGQPMLILGVAEPTVIMYTILYQFCTKSPDLGVEMFLPWAGWFTRLAEELFGMLITVLFFQEAIRGIKGEFGTPISENPSAEEHQFQWRHFLFWNTSHCHAQQKSKNMEIWNRQVPPRWMRAIVADYGIPLMVMLWTGLSYTVPDKVPSAVPRRLDMGKVPVLYIFAAFIPAVMVAGLYFFDHSVASKMAQQKEYNLQKPSAYHYDMFLLGILTLICGLLGLPPSNGVLPQSPMHTKSLAVLRRQMVRKKVVKSAKDCIKQQGTNIELFGKMQDTQDLKNLKETVMQSSDNNGETHTFDPEKHIDAYIPERVNEQRISNLLQSLLVGLSIFAISVIKMIPTPVLWGYFAYMAIDSLPGNQFWERILLLFISPSRRNKILEGPHASFVESVPFKTIAMFTVLQCVYFLICYGVQLIPIGGILFPLPFFLLIPIREHLLPHIFKPIDLQELDAAEYEEILGVPNSMKDPCLDDNNAEILDQITTYRGELKHRTVSQRRNRSFNEDDPDIYL</sequence>
<dbReference type="InterPro" id="IPR003020">
    <property type="entry name" value="HCO3_transpt_euk"/>
</dbReference>
<feature type="domain" description="Bicarbonate transporter-like transmembrane" evidence="7">
    <location>
        <begin position="229"/>
        <end position="357"/>
    </location>
</feature>
<evidence type="ECO:0000256" key="6">
    <source>
        <dbReference type="SAM" id="Phobius"/>
    </source>
</evidence>
<comment type="subcellular location">
    <subcellularLocation>
        <location evidence="1">Membrane</location>
        <topology evidence="1">Multi-pass membrane protein</topology>
    </subcellularLocation>
</comment>
<dbReference type="AlphaFoldDB" id="A0AAQ3RD48"/>
<dbReference type="GO" id="GO:0050801">
    <property type="term" value="P:monoatomic ion homeostasis"/>
    <property type="evidence" value="ECO:0007669"/>
    <property type="project" value="TreeGrafter"/>
</dbReference>